<evidence type="ECO:0000313" key="6">
    <source>
        <dbReference type="EMBL" id="NDV86587.1"/>
    </source>
</evidence>
<evidence type="ECO:0000256" key="4">
    <source>
        <dbReference type="ARBA" id="ARBA00023239"/>
    </source>
</evidence>
<feature type="domain" description="Tryptophan synthase beta chain-like PALP" evidence="5">
    <location>
        <begin position="15"/>
        <end position="305"/>
    </location>
</feature>
<comment type="similarity">
    <text evidence="2">Belongs to the serine/threonine dehydratase family.</text>
</comment>
<reference evidence="6 7" key="1">
    <citation type="submission" date="2020-01" db="EMBL/GenBank/DDBJ databases">
        <title>Genomes of bacteria type strains.</title>
        <authorList>
            <person name="Chen J."/>
            <person name="Zhu S."/>
            <person name="Chen J."/>
        </authorList>
    </citation>
    <scope>NUCLEOTIDE SEQUENCE [LARGE SCALE GENOMIC DNA]</scope>
    <source>
        <strain evidence="6 7">KCTC 52919</strain>
    </source>
</reference>
<dbReference type="InterPro" id="IPR036052">
    <property type="entry name" value="TrpB-like_PALP_sf"/>
</dbReference>
<dbReference type="FunFam" id="3.40.50.1100:FF:000005">
    <property type="entry name" value="Threonine dehydratase catabolic"/>
    <property type="match status" value="1"/>
</dbReference>
<sequence>MIGLPDIEAAAERIRPLVRRTPLLAGTQARSPVTKGTLLLKLECLQPSGSFKARGASNKLLSLSPRELRLGLVAASGGNHGLAVARCAAVSGVAATIFLPENVSPEKIAKIRQWGATTIVAGASFDEANRGALAFSEQEGATYFHSFADPLIVAGQGTVGLEIFQDAPETDVVIVAVGGGGFITGAGLALKALKPSLKVVGVEPVGSPTLHASLRADKVVSLDTVTTRIPTMACKRTDEQLFALTRQVVDEVVLVEDSDMEAAARWLWFEFGLAADPSGAAAIAALATGKVQVEAGQTVSVPVCGAGLPISIDGI</sequence>
<evidence type="ECO:0000256" key="3">
    <source>
        <dbReference type="ARBA" id="ARBA00022898"/>
    </source>
</evidence>
<evidence type="ECO:0000313" key="7">
    <source>
        <dbReference type="Proteomes" id="UP000476332"/>
    </source>
</evidence>
<dbReference type="InterPro" id="IPR001926">
    <property type="entry name" value="TrpB-like_PALP"/>
</dbReference>
<dbReference type="InterPro" id="IPR050147">
    <property type="entry name" value="Ser/Thr_Dehydratase"/>
</dbReference>
<dbReference type="Pfam" id="PF00291">
    <property type="entry name" value="PALP"/>
    <property type="match status" value="1"/>
</dbReference>
<keyword evidence="7" id="KW-1185">Reference proteome</keyword>
<name>A0A6L9MFL2_9HYPH</name>
<keyword evidence="4" id="KW-0456">Lyase</keyword>
<dbReference type="Proteomes" id="UP000476332">
    <property type="component" value="Unassembled WGS sequence"/>
</dbReference>
<dbReference type="RefSeq" id="WP_163043309.1">
    <property type="nucleotide sequence ID" value="NZ_JAAAMJ010000003.1"/>
</dbReference>
<dbReference type="PANTHER" id="PTHR48078:SF6">
    <property type="entry name" value="L-THREONINE DEHYDRATASE CATABOLIC TDCB"/>
    <property type="match status" value="1"/>
</dbReference>
<dbReference type="PROSITE" id="PS00165">
    <property type="entry name" value="DEHYDRATASE_SER_THR"/>
    <property type="match status" value="1"/>
</dbReference>
<protein>
    <submittedName>
        <fullName evidence="6">Pyridoxal-phosphate dependent enzyme</fullName>
    </submittedName>
</protein>
<dbReference type="InterPro" id="IPR000634">
    <property type="entry name" value="Ser/Thr_deHydtase_PyrdxlP-BS"/>
</dbReference>
<gene>
    <name evidence="6" type="ORF">GTW51_07725</name>
</gene>
<dbReference type="PANTHER" id="PTHR48078">
    <property type="entry name" value="THREONINE DEHYDRATASE, MITOCHONDRIAL-RELATED"/>
    <property type="match status" value="1"/>
</dbReference>
<keyword evidence="3" id="KW-0663">Pyridoxal phosphate</keyword>
<dbReference type="GO" id="GO:0004794">
    <property type="term" value="F:threonine deaminase activity"/>
    <property type="evidence" value="ECO:0007669"/>
    <property type="project" value="TreeGrafter"/>
</dbReference>
<dbReference type="GO" id="GO:0009097">
    <property type="term" value="P:isoleucine biosynthetic process"/>
    <property type="evidence" value="ECO:0007669"/>
    <property type="project" value="TreeGrafter"/>
</dbReference>
<dbReference type="AlphaFoldDB" id="A0A6L9MFL2"/>
<dbReference type="SUPFAM" id="SSF53686">
    <property type="entry name" value="Tryptophan synthase beta subunit-like PLP-dependent enzymes"/>
    <property type="match status" value="1"/>
</dbReference>
<dbReference type="GO" id="GO:0006565">
    <property type="term" value="P:L-serine catabolic process"/>
    <property type="evidence" value="ECO:0007669"/>
    <property type="project" value="TreeGrafter"/>
</dbReference>
<evidence type="ECO:0000256" key="1">
    <source>
        <dbReference type="ARBA" id="ARBA00001933"/>
    </source>
</evidence>
<comment type="caution">
    <text evidence="6">The sequence shown here is derived from an EMBL/GenBank/DDBJ whole genome shotgun (WGS) entry which is preliminary data.</text>
</comment>
<dbReference type="Gene3D" id="3.40.50.1100">
    <property type="match status" value="2"/>
</dbReference>
<dbReference type="GO" id="GO:0030170">
    <property type="term" value="F:pyridoxal phosphate binding"/>
    <property type="evidence" value="ECO:0007669"/>
    <property type="project" value="InterPro"/>
</dbReference>
<comment type="cofactor">
    <cofactor evidence="1">
        <name>pyridoxal 5'-phosphate</name>
        <dbReference type="ChEBI" id="CHEBI:597326"/>
    </cofactor>
</comment>
<dbReference type="EMBL" id="JAAAMJ010000003">
    <property type="protein sequence ID" value="NDV86587.1"/>
    <property type="molecule type" value="Genomic_DNA"/>
</dbReference>
<organism evidence="6 7">
    <name type="scientific">Aurantimonas aggregata</name>
    <dbReference type="NCBI Taxonomy" id="2047720"/>
    <lineage>
        <taxon>Bacteria</taxon>
        <taxon>Pseudomonadati</taxon>
        <taxon>Pseudomonadota</taxon>
        <taxon>Alphaproteobacteria</taxon>
        <taxon>Hyphomicrobiales</taxon>
        <taxon>Aurantimonadaceae</taxon>
        <taxon>Aurantimonas</taxon>
    </lineage>
</organism>
<accession>A0A6L9MFL2</accession>
<evidence type="ECO:0000259" key="5">
    <source>
        <dbReference type="Pfam" id="PF00291"/>
    </source>
</evidence>
<proteinExistence type="inferred from homology"/>
<dbReference type="GO" id="GO:0006567">
    <property type="term" value="P:L-threonine catabolic process"/>
    <property type="evidence" value="ECO:0007669"/>
    <property type="project" value="TreeGrafter"/>
</dbReference>
<dbReference type="GO" id="GO:0003941">
    <property type="term" value="F:L-serine ammonia-lyase activity"/>
    <property type="evidence" value="ECO:0007669"/>
    <property type="project" value="TreeGrafter"/>
</dbReference>
<evidence type="ECO:0000256" key="2">
    <source>
        <dbReference type="ARBA" id="ARBA00010869"/>
    </source>
</evidence>